<proteinExistence type="predicted"/>
<protein>
    <recommendedName>
        <fullName evidence="3">PE domain-containing protein</fullName>
    </recommendedName>
</protein>
<dbReference type="EMBL" id="BOMW01000017">
    <property type="protein sequence ID" value="GIF04269.1"/>
    <property type="molecule type" value="Genomic_DNA"/>
</dbReference>
<organism evidence="1 2">
    <name type="scientific">Actinoplanes siamensis</name>
    <dbReference type="NCBI Taxonomy" id="1223317"/>
    <lineage>
        <taxon>Bacteria</taxon>
        <taxon>Bacillati</taxon>
        <taxon>Actinomycetota</taxon>
        <taxon>Actinomycetes</taxon>
        <taxon>Micromonosporales</taxon>
        <taxon>Micromonosporaceae</taxon>
        <taxon>Actinoplanes</taxon>
    </lineage>
</organism>
<reference evidence="1" key="1">
    <citation type="submission" date="2021-01" db="EMBL/GenBank/DDBJ databases">
        <title>Whole genome shotgun sequence of Actinoplanes siamensis NBRC 109076.</title>
        <authorList>
            <person name="Komaki H."/>
            <person name="Tamura T."/>
        </authorList>
    </citation>
    <scope>NUCLEOTIDE SEQUENCE</scope>
    <source>
        <strain evidence="1">NBRC 109076</strain>
    </source>
</reference>
<evidence type="ECO:0008006" key="3">
    <source>
        <dbReference type="Google" id="ProtNLM"/>
    </source>
</evidence>
<dbReference type="Gene3D" id="1.10.287.1060">
    <property type="entry name" value="ESAT-6-like"/>
    <property type="match status" value="1"/>
</dbReference>
<gene>
    <name evidence="1" type="ORF">Asi03nite_18070</name>
</gene>
<sequence>MVSGRLRIDPDSVAAAGRDLAGVARRMADDLGTLETAVGASSSPWGADEAGSVFGLAYRAAADLALEAIGSYTEQVGFAAATLIVQARSVVAEDAAAASDLYAAGSVSSPGGGG</sequence>
<keyword evidence="2" id="KW-1185">Reference proteome</keyword>
<name>A0A919TJ81_9ACTN</name>
<evidence type="ECO:0000313" key="2">
    <source>
        <dbReference type="Proteomes" id="UP000629619"/>
    </source>
</evidence>
<dbReference type="AlphaFoldDB" id="A0A919TJ81"/>
<evidence type="ECO:0000313" key="1">
    <source>
        <dbReference type="EMBL" id="GIF04269.1"/>
    </source>
</evidence>
<dbReference type="Proteomes" id="UP000629619">
    <property type="component" value="Unassembled WGS sequence"/>
</dbReference>
<accession>A0A919TJ81</accession>
<comment type="caution">
    <text evidence="1">The sequence shown here is derived from an EMBL/GenBank/DDBJ whole genome shotgun (WGS) entry which is preliminary data.</text>
</comment>